<dbReference type="GO" id="GO:0003677">
    <property type="term" value="F:DNA binding"/>
    <property type="evidence" value="ECO:0007669"/>
    <property type="project" value="InterPro"/>
</dbReference>
<evidence type="ECO:0000313" key="2">
    <source>
        <dbReference type="EMBL" id="EHN10555.1"/>
    </source>
</evidence>
<evidence type="ECO:0000313" key="3">
    <source>
        <dbReference type="Proteomes" id="UP000005143"/>
    </source>
</evidence>
<comment type="caution">
    <text evidence="2">The sequence shown here is derived from an EMBL/GenBank/DDBJ whole genome shotgun (WGS) entry which is preliminary data.</text>
</comment>
<dbReference type="InterPro" id="IPR010982">
    <property type="entry name" value="Lambda_DNA-bd_dom_sf"/>
</dbReference>
<keyword evidence="3" id="KW-1185">Reference proteome</keyword>
<dbReference type="Gene3D" id="1.10.260.40">
    <property type="entry name" value="lambda repressor-like DNA-binding domains"/>
    <property type="match status" value="1"/>
</dbReference>
<proteinExistence type="predicted"/>
<dbReference type="CDD" id="cd00093">
    <property type="entry name" value="HTH_XRE"/>
    <property type="match status" value="1"/>
</dbReference>
<protein>
    <submittedName>
        <fullName evidence="2">Helix-turn-helix domain protein</fullName>
    </submittedName>
</protein>
<dbReference type="AlphaFoldDB" id="H0E6Z0"/>
<name>H0E6Z0_9ACTN</name>
<dbReference type="Proteomes" id="UP000005143">
    <property type="component" value="Unassembled WGS sequence"/>
</dbReference>
<dbReference type="PATRIC" id="fig|1097667.3.peg.2572"/>
<organism evidence="2 3">
    <name type="scientific">Patulibacter medicamentivorans</name>
    <dbReference type="NCBI Taxonomy" id="1097667"/>
    <lineage>
        <taxon>Bacteria</taxon>
        <taxon>Bacillati</taxon>
        <taxon>Actinomycetota</taxon>
        <taxon>Thermoleophilia</taxon>
        <taxon>Solirubrobacterales</taxon>
        <taxon>Patulibacteraceae</taxon>
        <taxon>Patulibacter</taxon>
    </lineage>
</organism>
<sequence>MLYSDAVRVTRSYHPISQEAGRLLGAQVHAARVARGWTLQELAERVGATPHTVRKVEHGDLTVGLGVALDAAVLVGVPLFVEERARLASEVGRAEERLTLLPRRVRSDRDVDDDF</sequence>
<dbReference type="SUPFAM" id="SSF47413">
    <property type="entry name" value="lambda repressor-like DNA-binding domains"/>
    <property type="match status" value="1"/>
</dbReference>
<gene>
    <name evidence="2" type="ORF">PAI11_25920</name>
</gene>
<reference evidence="2 3" key="1">
    <citation type="journal article" date="2013" name="Biodegradation">
        <title>Quantitative proteomic analysis of ibuprofen-degrading Patulibacter sp. strain I11.</title>
        <authorList>
            <person name="Almeida B."/>
            <person name="Kjeldal H."/>
            <person name="Lolas I."/>
            <person name="Knudsen A.D."/>
            <person name="Carvalho G."/>
            <person name="Nielsen K.L."/>
            <person name="Barreto Crespo M.T."/>
            <person name="Stensballe A."/>
            <person name="Nielsen J.L."/>
        </authorList>
    </citation>
    <scope>NUCLEOTIDE SEQUENCE [LARGE SCALE GENOMIC DNA]</scope>
    <source>
        <strain evidence="2 3">I11</strain>
    </source>
</reference>
<feature type="domain" description="HTH cro/C1-type" evidence="1">
    <location>
        <begin position="28"/>
        <end position="59"/>
    </location>
</feature>
<accession>H0E6Z0</accession>
<dbReference type="PROSITE" id="PS50943">
    <property type="entry name" value="HTH_CROC1"/>
    <property type="match status" value="1"/>
</dbReference>
<dbReference type="Pfam" id="PF13560">
    <property type="entry name" value="HTH_31"/>
    <property type="match status" value="1"/>
</dbReference>
<evidence type="ECO:0000259" key="1">
    <source>
        <dbReference type="PROSITE" id="PS50943"/>
    </source>
</evidence>
<dbReference type="InterPro" id="IPR001387">
    <property type="entry name" value="Cro/C1-type_HTH"/>
</dbReference>
<dbReference type="SMART" id="SM00530">
    <property type="entry name" value="HTH_XRE"/>
    <property type="match status" value="1"/>
</dbReference>
<dbReference type="EMBL" id="AGUD01000213">
    <property type="protein sequence ID" value="EHN10555.1"/>
    <property type="molecule type" value="Genomic_DNA"/>
</dbReference>